<dbReference type="NCBIfam" id="TIGR03086">
    <property type="entry name" value="TIGR03086 family metal-binding protein"/>
    <property type="match status" value="1"/>
</dbReference>
<dbReference type="Pfam" id="PF11716">
    <property type="entry name" value="MDMPI_N"/>
    <property type="match status" value="1"/>
</dbReference>
<gene>
    <name evidence="3" type="ORF">GCM10018980_23790</name>
</gene>
<sequence>MTTTGFTDPRPLYTRATEQAAALIKTVRPEQLAAPTPCTEFDVRGLLSHVVGGTRRIAVVGEGGDGLAVEPVAEGVADDGWAAAYDEVRVRALKAWASDERMTSRVRVPWGEVPGHAALSGYVMEIVTHTWDLAEAVGHPHELDPELAEFALANAQRVLPDSRPRDARTPFDDRREAPEGADAYGRLAAWLGREPLSRA</sequence>
<dbReference type="Gene3D" id="1.20.120.450">
    <property type="entry name" value="dinb family like domain"/>
    <property type="match status" value="1"/>
</dbReference>
<feature type="compositionally biased region" description="Basic and acidic residues" evidence="1">
    <location>
        <begin position="160"/>
        <end position="178"/>
    </location>
</feature>
<dbReference type="RefSeq" id="WP_229899558.1">
    <property type="nucleotide sequence ID" value="NZ_BNBF01000006.1"/>
</dbReference>
<dbReference type="SUPFAM" id="SSF109854">
    <property type="entry name" value="DinB/YfiT-like putative metalloenzymes"/>
    <property type="match status" value="1"/>
</dbReference>
<dbReference type="InterPro" id="IPR034660">
    <property type="entry name" value="DinB/YfiT-like"/>
</dbReference>
<accession>A0A919C364</accession>
<protein>
    <recommendedName>
        <fullName evidence="2">Mycothiol-dependent maleylpyruvate isomerase metal-binding domain-containing protein</fullName>
    </recommendedName>
</protein>
<keyword evidence="4" id="KW-1185">Reference proteome</keyword>
<feature type="region of interest" description="Disordered" evidence="1">
    <location>
        <begin position="159"/>
        <end position="180"/>
    </location>
</feature>
<feature type="domain" description="Mycothiol-dependent maleylpyruvate isomerase metal-binding" evidence="2">
    <location>
        <begin position="15"/>
        <end position="134"/>
    </location>
</feature>
<proteinExistence type="predicted"/>
<dbReference type="EMBL" id="BNBF01000006">
    <property type="protein sequence ID" value="GHG45448.1"/>
    <property type="molecule type" value="Genomic_DNA"/>
</dbReference>
<name>A0A919C364_9ACTN</name>
<evidence type="ECO:0000256" key="1">
    <source>
        <dbReference type="SAM" id="MobiDB-lite"/>
    </source>
</evidence>
<dbReference type="AlphaFoldDB" id="A0A919C364"/>
<evidence type="ECO:0000313" key="3">
    <source>
        <dbReference type="EMBL" id="GHG45448.1"/>
    </source>
</evidence>
<organism evidence="3 4">
    <name type="scientific">Streptomyces capoamus</name>
    <dbReference type="NCBI Taxonomy" id="68183"/>
    <lineage>
        <taxon>Bacteria</taxon>
        <taxon>Bacillati</taxon>
        <taxon>Actinomycetota</taxon>
        <taxon>Actinomycetes</taxon>
        <taxon>Kitasatosporales</taxon>
        <taxon>Streptomycetaceae</taxon>
        <taxon>Streptomyces</taxon>
    </lineage>
</organism>
<dbReference type="InterPro" id="IPR017517">
    <property type="entry name" value="Maleyloyr_isom"/>
</dbReference>
<reference evidence="4" key="1">
    <citation type="journal article" date="2019" name="Int. J. Syst. Evol. Microbiol.">
        <title>The Global Catalogue of Microorganisms (GCM) 10K type strain sequencing project: providing services to taxonomists for standard genome sequencing and annotation.</title>
        <authorList>
            <consortium name="The Broad Institute Genomics Platform"/>
            <consortium name="The Broad Institute Genome Sequencing Center for Infectious Disease"/>
            <person name="Wu L."/>
            <person name="Ma J."/>
        </authorList>
    </citation>
    <scope>NUCLEOTIDE SEQUENCE [LARGE SCALE GENOMIC DNA]</scope>
    <source>
        <strain evidence="4">JCM 4253</strain>
    </source>
</reference>
<dbReference type="NCBIfam" id="TIGR03083">
    <property type="entry name" value="maleylpyruvate isomerase family mycothiol-dependent enzyme"/>
    <property type="match status" value="1"/>
</dbReference>
<comment type="caution">
    <text evidence="3">The sequence shown here is derived from an EMBL/GenBank/DDBJ whole genome shotgun (WGS) entry which is preliminary data.</text>
</comment>
<evidence type="ECO:0000259" key="2">
    <source>
        <dbReference type="Pfam" id="PF11716"/>
    </source>
</evidence>
<dbReference type="InterPro" id="IPR024344">
    <property type="entry name" value="MDMPI_metal-binding"/>
</dbReference>
<evidence type="ECO:0000313" key="4">
    <source>
        <dbReference type="Proteomes" id="UP000619355"/>
    </source>
</evidence>
<dbReference type="GO" id="GO:0046872">
    <property type="term" value="F:metal ion binding"/>
    <property type="evidence" value="ECO:0007669"/>
    <property type="project" value="InterPro"/>
</dbReference>
<dbReference type="InterPro" id="IPR017520">
    <property type="entry name" value="CHP03086"/>
</dbReference>
<dbReference type="Proteomes" id="UP000619355">
    <property type="component" value="Unassembled WGS sequence"/>
</dbReference>